<reference evidence="9" key="1">
    <citation type="submission" date="2016-10" db="EMBL/GenBank/DDBJ databases">
        <authorList>
            <person name="Varghese N."/>
            <person name="Submissions S."/>
        </authorList>
    </citation>
    <scope>NUCLEOTIDE SEQUENCE [LARGE SCALE GENOMIC DNA]</scope>
    <source>
        <strain evidence="9">DSM 44260</strain>
    </source>
</reference>
<dbReference type="GO" id="GO:0005576">
    <property type="term" value="C:extracellular region"/>
    <property type="evidence" value="ECO:0007669"/>
    <property type="project" value="UniProtKB-SubCell"/>
</dbReference>
<evidence type="ECO:0000313" key="9">
    <source>
        <dbReference type="Proteomes" id="UP000199051"/>
    </source>
</evidence>
<keyword evidence="9" id="KW-1185">Reference proteome</keyword>
<dbReference type="Pfam" id="PF25023">
    <property type="entry name" value="TEN_YD-shell"/>
    <property type="match status" value="1"/>
</dbReference>
<dbReference type="InterPro" id="IPR050708">
    <property type="entry name" value="T6SS_VgrG/RHS"/>
</dbReference>
<feature type="chain" id="PRO_5011738235" evidence="6">
    <location>
        <begin position="36"/>
        <end position="1946"/>
    </location>
</feature>
<evidence type="ECO:0000256" key="5">
    <source>
        <dbReference type="SAM" id="MobiDB-lite"/>
    </source>
</evidence>
<feature type="region of interest" description="Disordered" evidence="5">
    <location>
        <begin position="1839"/>
        <end position="1858"/>
    </location>
</feature>
<dbReference type="InterPro" id="IPR006530">
    <property type="entry name" value="YD"/>
</dbReference>
<dbReference type="InterPro" id="IPR001202">
    <property type="entry name" value="WW_dom"/>
</dbReference>
<dbReference type="RefSeq" id="WP_092785959.1">
    <property type="nucleotide sequence ID" value="NZ_FOGI01000016.1"/>
</dbReference>
<dbReference type="InterPro" id="IPR056823">
    <property type="entry name" value="TEN-like_YD-shell"/>
</dbReference>
<dbReference type="InterPro" id="IPR022385">
    <property type="entry name" value="Rhs_assc_core"/>
</dbReference>
<dbReference type="Pfam" id="PF03534">
    <property type="entry name" value="SpvB"/>
    <property type="match status" value="1"/>
</dbReference>
<feature type="region of interest" description="Disordered" evidence="5">
    <location>
        <begin position="1927"/>
        <end position="1946"/>
    </location>
</feature>
<feature type="compositionally biased region" description="Polar residues" evidence="5">
    <location>
        <begin position="624"/>
        <end position="636"/>
    </location>
</feature>
<evidence type="ECO:0000256" key="4">
    <source>
        <dbReference type="ARBA" id="ARBA00023026"/>
    </source>
</evidence>
<feature type="region of interest" description="Disordered" evidence="5">
    <location>
        <begin position="616"/>
        <end position="636"/>
    </location>
</feature>
<evidence type="ECO:0000313" key="8">
    <source>
        <dbReference type="EMBL" id="SES46334.1"/>
    </source>
</evidence>
<accession>A0A1H9XJP5</accession>
<feature type="domain" description="WW" evidence="7">
    <location>
        <begin position="230"/>
        <end position="255"/>
    </location>
</feature>
<dbReference type="InterPro" id="IPR003284">
    <property type="entry name" value="Sal_SpvB"/>
</dbReference>
<evidence type="ECO:0000256" key="6">
    <source>
        <dbReference type="SAM" id="SignalP"/>
    </source>
</evidence>
<gene>
    <name evidence="8" type="ORF">SAMN04487818_1163</name>
</gene>
<dbReference type="GO" id="GO:0005737">
    <property type="term" value="C:cytoplasm"/>
    <property type="evidence" value="ECO:0007669"/>
    <property type="project" value="InterPro"/>
</dbReference>
<dbReference type="Gene3D" id="2.180.10.10">
    <property type="entry name" value="RHS repeat-associated core"/>
    <property type="match status" value="1"/>
</dbReference>
<feature type="signal peptide" evidence="6">
    <location>
        <begin position="1"/>
        <end position="35"/>
    </location>
</feature>
<feature type="compositionally biased region" description="Polar residues" evidence="5">
    <location>
        <begin position="63"/>
        <end position="72"/>
    </location>
</feature>
<evidence type="ECO:0000256" key="3">
    <source>
        <dbReference type="ARBA" id="ARBA00022737"/>
    </source>
</evidence>
<name>A0A1H9XJP5_9PSEU</name>
<keyword evidence="6" id="KW-0732">Signal</keyword>
<comment type="subcellular location">
    <subcellularLocation>
        <location evidence="1">Secreted</location>
    </subcellularLocation>
</comment>
<keyword evidence="3" id="KW-0677">Repeat</keyword>
<dbReference type="PANTHER" id="PTHR32305">
    <property type="match status" value="1"/>
</dbReference>
<feature type="region of interest" description="Disordered" evidence="5">
    <location>
        <begin position="51"/>
        <end position="91"/>
    </location>
</feature>
<sequence>MGSARRTARLIARVAVVALGASLITAVAGPSPATAGSPGVGLPDIPSVAVTSGGMQARPVDPATQNALSGNQSTAGGSADGGGSSTATPLSASASWNVSTQTGDFAWSYPMPVPQVPGGLTPSLSLSYRSSAVDGLTSATNNQASWVGDGWNLGVGFIQRAYGPCSADTAGGTTPPKTGDMCWRSDNAVSATGGVLIKVDETTFRFQQDDGSRVQRLTGAGNGDNNGEYWKVTSLDGTQYFYGSRPTSSSTWTVPVYGDDAGEPCNSSSFAASSCTQAWRWNLDKVVDPRGNAIVYTYATETNSYGQNLQNPAVSYIRGGTLLKAEYGLRDDLPGQALGVVDFVTADRCVRGSTCTAAQPANWPDVPWTDKCDTATCAGKHAPTFWSTKMLTKVIARAWNGTALVDVDSWALDQQFPTTGDGERPALWLRSVQHTGHAAAATGAAAITLPPVVFEGRPMANRVDTVSGMGPLMRYRVTAVVAESGGVTEIAYAAPNCVPGTSMPTSPETNTLRCFPAKWAKKDFTERTDYFHKYVVDTVTATDRVLAGQVLANPRQVTRYEYLDGAAWHRDTSEFTKDADKTWDEYRGYARVRTHKGTADDASPITMTEQRFYRGMNGDKLPTGTRSATVTDSSGTTRVDEDWLQGIEYESQQHLGQTETVVSKAFSTPTWQGPTATRDNLKSYLVGVGSQEAWTALGAGWRKTRTEFGYDSYGQVTKVSSLGDTQVAGDETCSTTTYGYNTAKWLISYATRVETVSVSCGATPTFPADALSDSRFAYDGTDFGVVPTTGNVTQVQGLREHAAGAPTTYTASTEATYDRYGRPLTFKDPKGARSTIAYTPADGGPVTQVKSTGELGLSSTTTFHPVRGLITKTVGARSEITETDFDALGRTTQVWLPNRPRARNGASVKYAYTVRNDGPSAVTTSAIAPSGLYNVSTSILDGLYRERQHQVPTDGGRLLTDTRYDSQGRVYKRTQPYFNSSAVDTTLSVGSDVDIPGLTFTEFDGAGREVASIYKSGSTERWRTTTAYEGDRVHVTPPQGATPTTTVMDALGRTTESRQYRGTTPTGAYDATTYTYGKNGLLATTRNPAGTEWRWFYDARGNVIRKEDPDSGTTTTVFNAVNQVESTTDGRNQTLAYKYDLLGRTTEVRQGSLTGALRQQFTYDTAVNGKGMPAAATRFVDGNAYTTQVDSYTTMGQISKASVVVPASEGPLQGTYTSDYGYTFDGQVASETMPAVTAANVARESVVNNFDALGRASFSNAGVDDIVSSTLYTKYGEEQRVEIGDPALHNRAWITSIYESDTRRLRRSIVDTETAGPSQADVNYTRDAAGNILSITDQPQGGTVDRQCFRYDHLQRLTEAWTPNADCAQNPSASALTGPAPYWNSYTYDLSGNRTKEIGHTAAGDTTRTYNYTDPTKPHRLDTVAVSTPAGATSTDSFRYDAVGNTTGRTAGGRDQTLDWDVEGKLAKVTEGPKVSTTIYTTGGVRLLRKDADSTTLYLGDQEVRLAAGSMTPTVTRYYRHNGTVVAMRQGGKLTWLAGDHQGSASIAVDSSSMTVSKRWQSPFGGSRGTAVPALAGERGFVGGTNDPSGLVHIGAREYDSANGRFISVDPLLDLTDPVSWTGYAYASNSPVTASDPSGLIADYDNPGQEIRYGGKPNVTGVVMSGGPKLTFVNSVNPLANSGHGPYKRGLYHNFNTKSWESYDVRIDIYSVEGNCNAIPGGVGPVLDCTGQYIGIPRSQLHEIFPCGSPAVPRCPDSFSQAPKAPEPLTVKDVLEFFVGDYVECGKNFGFTSACGMALLNTAVPPLGKAAKIAKVAEEGIEVGVDAARVAKGTKAAKAAEEAAESTPMPRKFKGPNGEDLPGGMGPGELSDTGKGLIYHIPPGTPGVDPKVFYVRVMEPVTKGKYQYPNGYVSYLNKMRDPIHPLTGNSIPTSHPYRHIPIEGGS</sequence>
<dbReference type="NCBIfam" id="TIGR03696">
    <property type="entry name" value="Rhs_assc_core"/>
    <property type="match status" value="1"/>
</dbReference>
<keyword evidence="4" id="KW-0843">Virulence</keyword>
<evidence type="ECO:0000256" key="2">
    <source>
        <dbReference type="ARBA" id="ARBA00022525"/>
    </source>
</evidence>
<keyword evidence="2" id="KW-0964">Secreted</keyword>
<dbReference type="PANTHER" id="PTHR32305:SF17">
    <property type="entry name" value="TRNA NUCLEASE WAPA"/>
    <property type="match status" value="1"/>
</dbReference>
<protein>
    <submittedName>
        <fullName evidence="8">RHS repeat-associated core domain-containing protein</fullName>
    </submittedName>
</protein>
<organism evidence="8 9">
    <name type="scientific">Actinokineospora terrae</name>
    <dbReference type="NCBI Taxonomy" id="155974"/>
    <lineage>
        <taxon>Bacteria</taxon>
        <taxon>Bacillati</taxon>
        <taxon>Actinomycetota</taxon>
        <taxon>Actinomycetes</taxon>
        <taxon>Pseudonocardiales</taxon>
        <taxon>Pseudonocardiaceae</taxon>
        <taxon>Actinokineospora</taxon>
    </lineage>
</organism>
<dbReference type="NCBIfam" id="TIGR01643">
    <property type="entry name" value="YD_repeat_2x"/>
    <property type="match status" value="1"/>
</dbReference>
<dbReference type="PROSITE" id="PS01159">
    <property type="entry name" value="WW_DOMAIN_1"/>
    <property type="match status" value="1"/>
</dbReference>
<evidence type="ECO:0000259" key="7">
    <source>
        <dbReference type="PROSITE" id="PS01159"/>
    </source>
</evidence>
<proteinExistence type="predicted"/>
<dbReference type="EMBL" id="FOGI01000016">
    <property type="protein sequence ID" value="SES46334.1"/>
    <property type="molecule type" value="Genomic_DNA"/>
</dbReference>
<evidence type="ECO:0000256" key="1">
    <source>
        <dbReference type="ARBA" id="ARBA00004613"/>
    </source>
</evidence>
<dbReference type="Proteomes" id="UP000199051">
    <property type="component" value="Unassembled WGS sequence"/>
</dbReference>
<dbReference type="STRING" id="155974.SAMN04487818_1163"/>